<dbReference type="Proteomes" id="UP000702425">
    <property type="component" value="Unassembled WGS sequence"/>
</dbReference>
<comment type="caution">
    <text evidence="1">The sequence shown here is derived from an EMBL/GenBank/DDBJ whole genome shotgun (WGS) entry which is preliminary data.</text>
</comment>
<organism evidence="1 2">
    <name type="scientific">Microcoleus asticus IPMA8</name>
    <dbReference type="NCBI Taxonomy" id="2563858"/>
    <lineage>
        <taxon>Bacteria</taxon>
        <taxon>Bacillati</taxon>
        <taxon>Cyanobacteriota</taxon>
        <taxon>Cyanophyceae</taxon>
        <taxon>Oscillatoriophycideae</taxon>
        <taxon>Oscillatoriales</taxon>
        <taxon>Microcoleaceae</taxon>
        <taxon>Microcoleus</taxon>
        <taxon>Microcoleus asticus</taxon>
    </lineage>
</organism>
<reference evidence="1 2" key="1">
    <citation type="journal article" date="2020" name="Sci. Rep.">
        <title>A novel cyanobacterial geosmin producer, revising GeoA distribution and dispersion patterns in Bacteria.</title>
        <authorList>
            <person name="Churro C."/>
            <person name="Semedo-Aguiar A.P."/>
            <person name="Silva A.D."/>
            <person name="Pereira-Leal J.B."/>
            <person name="Leite R.B."/>
        </authorList>
    </citation>
    <scope>NUCLEOTIDE SEQUENCE [LARGE SCALE GENOMIC DNA]</scope>
    <source>
        <strain evidence="1 2">IPMA8</strain>
    </source>
</reference>
<evidence type="ECO:0000313" key="2">
    <source>
        <dbReference type="Proteomes" id="UP000702425"/>
    </source>
</evidence>
<protein>
    <submittedName>
        <fullName evidence="1">Uncharacterized protein</fullName>
    </submittedName>
</protein>
<dbReference type="EMBL" id="SRRZ01000115">
    <property type="protein sequence ID" value="NQE37141.1"/>
    <property type="molecule type" value="Genomic_DNA"/>
</dbReference>
<keyword evidence="2" id="KW-1185">Reference proteome</keyword>
<name>A0ABX2D3Q7_9CYAN</name>
<gene>
    <name evidence="1" type="ORF">E5S67_04909</name>
</gene>
<evidence type="ECO:0000313" key="1">
    <source>
        <dbReference type="EMBL" id="NQE37141.1"/>
    </source>
</evidence>
<proteinExistence type="predicted"/>
<sequence length="89" mass="9569">MISDIRVKVDFLVIFVCSCMLVPCVHLPELSKTVASTTVNSALSVMSVDGNLPLHPHKKVIDTATRALIDRLLLERISLAGIARATSGV</sequence>
<accession>A0ABX2D3Q7</accession>